<keyword evidence="2" id="KW-1133">Transmembrane helix</keyword>
<dbReference type="PANTHER" id="PTHR46038">
    <property type="entry name" value="EXPRESSED PROTEIN-RELATED"/>
    <property type="match status" value="1"/>
</dbReference>
<evidence type="ECO:0000256" key="2">
    <source>
        <dbReference type="SAM" id="Phobius"/>
    </source>
</evidence>
<gene>
    <name evidence="3" type="ORF">Sradi_1725200</name>
</gene>
<feature type="region of interest" description="Disordered" evidence="1">
    <location>
        <begin position="70"/>
        <end position="102"/>
    </location>
</feature>
<keyword evidence="2" id="KW-0472">Membrane</keyword>
<feature type="compositionally biased region" description="Polar residues" evidence="1">
    <location>
        <begin position="70"/>
        <end position="95"/>
    </location>
</feature>
<evidence type="ECO:0000256" key="1">
    <source>
        <dbReference type="SAM" id="MobiDB-lite"/>
    </source>
</evidence>
<proteinExistence type="predicted"/>
<dbReference type="EMBL" id="JACGWJ010000007">
    <property type="protein sequence ID" value="KAL0407908.1"/>
    <property type="molecule type" value="Genomic_DNA"/>
</dbReference>
<dbReference type="InterPro" id="IPR044821">
    <property type="entry name" value="At1g28695/At4g15970-like"/>
</dbReference>
<feature type="region of interest" description="Disordered" evidence="1">
    <location>
        <begin position="1"/>
        <end position="27"/>
    </location>
</feature>
<dbReference type="AlphaFoldDB" id="A0AAW2TSF3"/>
<comment type="caution">
    <text evidence="3">The sequence shown here is derived from an EMBL/GenBank/DDBJ whole genome shotgun (WGS) entry which is preliminary data.</text>
</comment>
<evidence type="ECO:0000313" key="3">
    <source>
        <dbReference type="EMBL" id="KAL0407908.1"/>
    </source>
</evidence>
<feature type="transmembrane region" description="Helical" evidence="2">
    <location>
        <begin position="33"/>
        <end position="52"/>
    </location>
</feature>
<organism evidence="3">
    <name type="scientific">Sesamum radiatum</name>
    <name type="common">Black benniseed</name>
    <dbReference type="NCBI Taxonomy" id="300843"/>
    <lineage>
        <taxon>Eukaryota</taxon>
        <taxon>Viridiplantae</taxon>
        <taxon>Streptophyta</taxon>
        <taxon>Embryophyta</taxon>
        <taxon>Tracheophyta</taxon>
        <taxon>Spermatophyta</taxon>
        <taxon>Magnoliopsida</taxon>
        <taxon>eudicotyledons</taxon>
        <taxon>Gunneridae</taxon>
        <taxon>Pentapetalae</taxon>
        <taxon>asterids</taxon>
        <taxon>lamiids</taxon>
        <taxon>Lamiales</taxon>
        <taxon>Pedaliaceae</taxon>
        <taxon>Sesamum</taxon>
    </lineage>
</organism>
<protein>
    <recommendedName>
        <fullName evidence="4">Nucleotide-diphospho-sugar transferase domain-containing protein</fullName>
    </recommendedName>
</protein>
<accession>A0AAW2TSF3</accession>
<reference evidence="3" key="1">
    <citation type="submission" date="2020-06" db="EMBL/GenBank/DDBJ databases">
        <authorList>
            <person name="Li T."/>
            <person name="Hu X."/>
            <person name="Zhang T."/>
            <person name="Song X."/>
            <person name="Zhang H."/>
            <person name="Dai N."/>
            <person name="Sheng W."/>
            <person name="Hou X."/>
            <person name="Wei L."/>
        </authorList>
    </citation>
    <scope>NUCLEOTIDE SEQUENCE</scope>
    <source>
        <strain evidence="3">G02</strain>
        <tissue evidence="3">Leaf</tissue>
    </source>
</reference>
<sequence length="212" mass="23776">MDCRGGGSNSRSHGNLREPSGNHQHRHNRFPSVIVKITMLVAVVGLTRLALYRSDCHTQLMQRSYSLSALKNSEQQGNPSPPSSTTMQRGVPSSSHKLRSKDVYGIDDENKLKRTLKRAVMKDQNTVIITTINAAWTEPNSIFDLFMESFRIGNQTQSLFKTFGCCGFGPKGLLSLLGRTSSLFCPHHSRSRLLWPGILHECRLFEDDVETD</sequence>
<keyword evidence="2" id="KW-0812">Transmembrane</keyword>
<evidence type="ECO:0008006" key="4">
    <source>
        <dbReference type="Google" id="ProtNLM"/>
    </source>
</evidence>
<reference evidence="3" key="2">
    <citation type="journal article" date="2024" name="Plant">
        <title>Genomic evolution and insights into agronomic trait innovations of Sesamum species.</title>
        <authorList>
            <person name="Miao H."/>
            <person name="Wang L."/>
            <person name="Qu L."/>
            <person name="Liu H."/>
            <person name="Sun Y."/>
            <person name="Le M."/>
            <person name="Wang Q."/>
            <person name="Wei S."/>
            <person name="Zheng Y."/>
            <person name="Lin W."/>
            <person name="Duan Y."/>
            <person name="Cao H."/>
            <person name="Xiong S."/>
            <person name="Wang X."/>
            <person name="Wei L."/>
            <person name="Li C."/>
            <person name="Ma Q."/>
            <person name="Ju M."/>
            <person name="Zhao R."/>
            <person name="Li G."/>
            <person name="Mu C."/>
            <person name="Tian Q."/>
            <person name="Mei H."/>
            <person name="Zhang T."/>
            <person name="Gao T."/>
            <person name="Zhang H."/>
        </authorList>
    </citation>
    <scope>NUCLEOTIDE SEQUENCE</scope>
    <source>
        <strain evidence="3">G02</strain>
    </source>
</reference>
<dbReference type="PANTHER" id="PTHR46038:SF58">
    <property type="entry name" value="GLYCOSYLTRANSFERASE"/>
    <property type="match status" value="1"/>
</dbReference>
<name>A0AAW2TSF3_SESRA</name>